<keyword evidence="8" id="KW-1185">Reference proteome</keyword>
<evidence type="ECO:0000313" key="7">
    <source>
        <dbReference type="EMBL" id="CAL4122452.1"/>
    </source>
</evidence>
<keyword evidence="3 5" id="KW-0378">Hydrolase</keyword>
<dbReference type="PROSITE" id="PS00122">
    <property type="entry name" value="CARBOXYLESTERASE_B_1"/>
    <property type="match status" value="1"/>
</dbReference>
<dbReference type="PROSITE" id="PS00941">
    <property type="entry name" value="CARBOXYLESTERASE_B_2"/>
    <property type="match status" value="1"/>
</dbReference>
<dbReference type="SUPFAM" id="SSF53474">
    <property type="entry name" value="alpha/beta-Hydrolases"/>
    <property type="match status" value="1"/>
</dbReference>
<comment type="similarity">
    <text evidence="1 5">Belongs to the type-B carboxylesterase/lipase family.</text>
</comment>
<dbReference type="Gene3D" id="3.40.50.1820">
    <property type="entry name" value="alpha/beta hydrolase"/>
    <property type="match status" value="1"/>
</dbReference>
<evidence type="ECO:0000259" key="6">
    <source>
        <dbReference type="Pfam" id="PF00135"/>
    </source>
</evidence>
<dbReference type="Proteomes" id="UP001497623">
    <property type="component" value="Unassembled WGS sequence"/>
</dbReference>
<gene>
    <name evidence="7" type="ORF">MNOR_LOCUS23174</name>
</gene>
<comment type="caution">
    <text evidence="7">The sequence shown here is derived from an EMBL/GenBank/DDBJ whole genome shotgun (WGS) entry which is preliminary data.</text>
</comment>
<dbReference type="InterPro" id="IPR029058">
    <property type="entry name" value="AB_hydrolase_fold"/>
</dbReference>
<organism evidence="7 8">
    <name type="scientific">Meganyctiphanes norvegica</name>
    <name type="common">Northern krill</name>
    <name type="synonym">Thysanopoda norvegica</name>
    <dbReference type="NCBI Taxonomy" id="48144"/>
    <lineage>
        <taxon>Eukaryota</taxon>
        <taxon>Metazoa</taxon>
        <taxon>Ecdysozoa</taxon>
        <taxon>Arthropoda</taxon>
        <taxon>Crustacea</taxon>
        <taxon>Multicrustacea</taxon>
        <taxon>Malacostraca</taxon>
        <taxon>Eumalacostraca</taxon>
        <taxon>Eucarida</taxon>
        <taxon>Euphausiacea</taxon>
        <taxon>Euphausiidae</taxon>
        <taxon>Meganyctiphanes</taxon>
    </lineage>
</organism>
<feature type="domain" description="Carboxylesterase type B" evidence="6">
    <location>
        <begin position="58"/>
        <end position="569"/>
    </location>
</feature>
<feature type="chain" id="PRO_5043096259" description="Carboxylic ester hydrolase" evidence="5">
    <location>
        <begin position="30"/>
        <end position="613"/>
    </location>
</feature>
<keyword evidence="2" id="KW-0719">Serine esterase</keyword>
<dbReference type="PANTHER" id="PTHR11559">
    <property type="entry name" value="CARBOXYLESTERASE"/>
    <property type="match status" value="1"/>
</dbReference>
<feature type="signal peptide" evidence="5">
    <location>
        <begin position="1"/>
        <end position="29"/>
    </location>
</feature>
<sequence>MSATMLPEMKTTLRILICCVALMSPLVSALIEHCDAEDKSSCRLPPMALKSVNNCEGQMLTIKQGEICGKLKHPDPLLPKGQPYLAYQGIPFAQPPVNKLRFMDPVAAGPWEGIRDGSWSPPVCPQFNIESFFTGSEPEVHGSEDCLYLNVFRPQIDSHNLPVMVFIHGGAFILGGIGELDAEMFMTQDIILVAIQYRLGFLGFLSTEDSVVPGNQALKDQELALHWVKENIASFGGDKERVTIFGESAGAISVHLQMLNPRAAGLFSRAILQSGTAFIGTLVPTQVHRDTAKQLSVKLNCTSAENLDKSDSDAILKCAQSTSPDLLVFMLSSFSEWNMAPVVLGPRIDGEVIPEHPSQLMRDGKYHKVDIIAGTNKDEGMMFAKGLIANPTLLDDIATRFSEIGKYIFPTDLAVTEKLIKYYMGNIRQFTKDDFKALTEMYGNYYFHIPNDISMELYARDTLYGYQVFAYELHHRGNWSFMEELVPELGKDMVNHADELQYMFNLSMISSPTPIDRKLSGIILKLWSNFAAYGNPTPDRSMGFTWSPVSLKHQPHLVLEPQPYMESDTRCEVRKFFETLDMPLSGHDKLFPGEIALGVDWRTWRSKYNNGNC</sequence>
<evidence type="ECO:0000256" key="4">
    <source>
        <dbReference type="ARBA" id="ARBA00023180"/>
    </source>
</evidence>
<dbReference type="InterPro" id="IPR050309">
    <property type="entry name" value="Type-B_Carboxylest/Lipase"/>
</dbReference>
<evidence type="ECO:0000256" key="3">
    <source>
        <dbReference type="ARBA" id="ARBA00022801"/>
    </source>
</evidence>
<dbReference type="InterPro" id="IPR002018">
    <property type="entry name" value="CarbesteraseB"/>
</dbReference>
<accession>A0AAV2REC1</accession>
<keyword evidence="5" id="KW-0732">Signal</keyword>
<dbReference type="InterPro" id="IPR019819">
    <property type="entry name" value="Carboxylesterase_B_CS"/>
</dbReference>
<dbReference type="GO" id="GO:0052689">
    <property type="term" value="F:carboxylic ester hydrolase activity"/>
    <property type="evidence" value="ECO:0007669"/>
    <property type="project" value="UniProtKB-KW"/>
</dbReference>
<name>A0AAV2REC1_MEGNR</name>
<evidence type="ECO:0000313" key="8">
    <source>
        <dbReference type="Proteomes" id="UP001497623"/>
    </source>
</evidence>
<dbReference type="InterPro" id="IPR019826">
    <property type="entry name" value="Carboxylesterase_B_AS"/>
</dbReference>
<evidence type="ECO:0000256" key="2">
    <source>
        <dbReference type="ARBA" id="ARBA00022487"/>
    </source>
</evidence>
<proteinExistence type="inferred from homology"/>
<dbReference type="EMBL" id="CAXKWB010020205">
    <property type="protein sequence ID" value="CAL4122452.1"/>
    <property type="molecule type" value="Genomic_DNA"/>
</dbReference>
<dbReference type="AlphaFoldDB" id="A0AAV2REC1"/>
<dbReference type="Pfam" id="PF00135">
    <property type="entry name" value="COesterase"/>
    <property type="match status" value="1"/>
</dbReference>
<dbReference type="EC" id="3.1.1.-" evidence="5"/>
<evidence type="ECO:0000256" key="1">
    <source>
        <dbReference type="ARBA" id="ARBA00005964"/>
    </source>
</evidence>
<reference evidence="7 8" key="1">
    <citation type="submission" date="2024-05" db="EMBL/GenBank/DDBJ databases">
        <authorList>
            <person name="Wallberg A."/>
        </authorList>
    </citation>
    <scope>NUCLEOTIDE SEQUENCE [LARGE SCALE GENOMIC DNA]</scope>
</reference>
<protein>
    <recommendedName>
        <fullName evidence="5">Carboxylic ester hydrolase</fullName>
        <ecNumber evidence="5">3.1.1.-</ecNumber>
    </recommendedName>
</protein>
<keyword evidence="4" id="KW-0325">Glycoprotein</keyword>
<evidence type="ECO:0000256" key="5">
    <source>
        <dbReference type="RuleBase" id="RU361235"/>
    </source>
</evidence>